<comment type="caution">
    <text evidence="2">The sequence shown here is derived from an EMBL/GenBank/DDBJ whole genome shotgun (WGS) entry which is preliminary data.</text>
</comment>
<keyword evidence="1" id="KW-0812">Transmembrane</keyword>
<keyword evidence="1" id="KW-1133">Transmembrane helix</keyword>
<dbReference type="EMBL" id="QZWG01000008">
    <property type="protein sequence ID" value="RZB99156.1"/>
    <property type="molecule type" value="Genomic_DNA"/>
</dbReference>
<gene>
    <name evidence="2" type="ORF">D0Y65_021862</name>
</gene>
<dbReference type="GO" id="GO:0005737">
    <property type="term" value="C:cytoplasm"/>
    <property type="evidence" value="ECO:0007669"/>
    <property type="project" value="TreeGrafter"/>
</dbReference>
<name>A0A445JKZ9_GLYSO</name>
<evidence type="ECO:0000256" key="1">
    <source>
        <dbReference type="SAM" id="Phobius"/>
    </source>
</evidence>
<protein>
    <submittedName>
        <fullName evidence="2">Clustered mitochondria protein</fullName>
    </submittedName>
</protein>
<dbReference type="InterPro" id="IPR027523">
    <property type="entry name" value="CLU_prot"/>
</dbReference>
<sequence length="301" mass="34254">MVDEFGDGILQTLRVGFRADSAIVELNESTNLLGKGKASLGFEGQHYNNRIWNLQDMLITEWILHYGIGRQVGDKSSLKGETKDRMNKQLKKIEESFAQEWKVVDDLLGFSDLDDLRGLHDRVFSRYGLSPNSLVVVGAIVAVGVAVLGVAEHRRGHHSGTEIQNILRQRLEVGDCEVDIEQCRNGWCPMVNFKQVKLQFERHNLSLHSSVSLLYLFFPVTYFLLCYFYAMMLCPFCNQIRHYLLDLLRVTPRDANYTGPGSRFCILRPELITAYCQAQAAKALKSKEKNFQEVDNLATES</sequence>
<reference evidence="2 3" key="1">
    <citation type="submission" date="2018-09" db="EMBL/GenBank/DDBJ databases">
        <title>A high-quality reference genome of wild soybean provides a powerful tool to mine soybean genomes.</title>
        <authorList>
            <person name="Xie M."/>
            <person name="Chung C.Y.L."/>
            <person name="Li M.-W."/>
            <person name="Wong F.-L."/>
            <person name="Chan T.-F."/>
            <person name="Lam H.-M."/>
        </authorList>
    </citation>
    <scope>NUCLEOTIDE SEQUENCE [LARGE SCALE GENOMIC DNA]</scope>
    <source>
        <strain evidence="3">cv. W05</strain>
        <tissue evidence="2">Hypocotyl of etiolated seedlings</tissue>
    </source>
</reference>
<dbReference type="Proteomes" id="UP000289340">
    <property type="component" value="Chromosome 8"/>
</dbReference>
<evidence type="ECO:0000313" key="2">
    <source>
        <dbReference type="EMBL" id="RZB99156.1"/>
    </source>
</evidence>
<accession>A0A445JKZ9</accession>
<evidence type="ECO:0000313" key="3">
    <source>
        <dbReference type="Proteomes" id="UP000289340"/>
    </source>
</evidence>
<organism evidence="2 3">
    <name type="scientific">Glycine soja</name>
    <name type="common">Wild soybean</name>
    <dbReference type="NCBI Taxonomy" id="3848"/>
    <lineage>
        <taxon>Eukaryota</taxon>
        <taxon>Viridiplantae</taxon>
        <taxon>Streptophyta</taxon>
        <taxon>Embryophyta</taxon>
        <taxon>Tracheophyta</taxon>
        <taxon>Spermatophyta</taxon>
        <taxon>Magnoliopsida</taxon>
        <taxon>eudicotyledons</taxon>
        <taxon>Gunneridae</taxon>
        <taxon>Pentapetalae</taxon>
        <taxon>rosids</taxon>
        <taxon>fabids</taxon>
        <taxon>Fabales</taxon>
        <taxon>Fabaceae</taxon>
        <taxon>Papilionoideae</taxon>
        <taxon>50 kb inversion clade</taxon>
        <taxon>NPAAA clade</taxon>
        <taxon>indigoferoid/millettioid clade</taxon>
        <taxon>Phaseoleae</taxon>
        <taxon>Glycine</taxon>
        <taxon>Glycine subgen. Soja</taxon>
    </lineage>
</organism>
<dbReference type="PANTHER" id="PTHR12601">
    <property type="entry name" value="EUKARYOTIC TRANSLATION INITIATION FACTOR 3 SUBUNIT EIF-3"/>
    <property type="match status" value="1"/>
</dbReference>
<dbReference type="AlphaFoldDB" id="A0A445JKZ9"/>
<proteinExistence type="predicted"/>
<dbReference type="PANTHER" id="PTHR12601:SF6">
    <property type="entry name" value="CLUSTERED MITOCHONDRIA PROTEIN HOMOLOG"/>
    <property type="match status" value="1"/>
</dbReference>
<keyword evidence="1" id="KW-0472">Membrane</keyword>
<feature type="transmembrane region" description="Helical" evidence="1">
    <location>
        <begin position="212"/>
        <end position="232"/>
    </location>
</feature>
<feature type="transmembrane region" description="Helical" evidence="1">
    <location>
        <begin position="133"/>
        <end position="151"/>
    </location>
</feature>
<keyword evidence="3" id="KW-1185">Reference proteome</keyword>